<protein>
    <submittedName>
        <fullName evidence="2">PPC domain-containing protein</fullName>
    </submittedName>
</protein>
<dbReference type="SUPFAM" id="SSF117856">
    <property type="entry name" value="AF0104/ALDC/Ptd012-like"/>
    <property type="match status" value="1"/>
</dbReference>
<sequence>MEYRVGTPGRVIIARFGDNEDLLAGLAAIARRENLKAACFSLVGGMKGGRYVVGPEGDEMPPRPVWRELRNNHEAFGFGTIFWCGDEPKVHFHGAYGRGDEVRAGCLREASRTFLVVEAVITELLGTDAVRSLDPASGFALLAFGSGGRTP</sequence>
<gene>
    <name evidence="2" type="ORF">GEAMG1_2218</name>
</gene>
<feature type="domain" description="PPC" evidence="1">
    <location>
        <begin position="6"/>
        <end position="145"/>
    </location>
</feature>
<dbReference type="Gene3D" id="3.30.1330.80">
    <property type="entry name" value="Hypothetical protein, similar to alpha- acetolactate decarboxylase, domain 2"/>
    <property type="match status" value="1"/>
</dbReference>
<evidence type="ECO:0000313" key="2">
    <source>
        <dbReference type="EMBL" id="CAH2032054.1"/>
    </source>
</evidence>
<organism evidence="2 3">
    <name type="scientific">Trichlorobacter ammonificans</name>
    <dbReference type="NCBI Taxonomy" id="2916410"/>
    <lineage>
        <taxon>Bacteria</taxon>
        <taxon>Pseudomonadati</taxon>
        <taxon>Thermodesulfobacteriota</taxon>
        <taxon>Desulfuromonadia</taxon>
        <taxon>Geobacterales</taxon>
        <taxon>Geobacteraceae</taxon>
        <taxon>Trichlorobacter</taxon>
    </lineage>
</organism>
<evidence type="ECO:0000313" key="3">
    <source>
        <dbReference type="Proteomes" id="UP001295463"/>
    </source>
</evidence>
<dbReference type="Proteomes" id="UP001295463">
    <property type="component" value="Chromosome"/>
</dbReference>
<dbReference type="PANTHER" id="PTHR34988:SF1">
    <property type="entry name" value="DNA-BINDING PROTEIN"/>
    <property type="match status" value="1"/>
</dbReference>
<dbReference type="InterPro" id="IPR005175">
    <property type="entry name" value="PPC_dom"/>
</dbReference>
<dbReference type="PANTHER" id="PTHR34988">
    <property type="entry name" value="PROTEIN, PUTATIVE-RELATED"/>
    <property type="match status" value="1"/>
</dbReference>
<dbReference type="EMBL" id="OW150024">
    <property type="protein sequence ID" value="CAH2032054.1"/>
    <property type="molecule type" value="Genomic_DNA"/>
</dbReference>
<dbReference type="PROSITE" id="PS51742">
    <property type="entry name" value="PPC"/>
    <property type="match status" value="1"/>
</dbReference>
<dbReference type="Pfam" id="PF03479">
    <property type="entry name" value="PCC"/>
    <property type="match status" value="1"/>
</dbReference>
<accession>A0ABM9DCI7</accession>
<dbReference type="CDD" id="cd11378">
    <property type="entry name" value="DUF296"/>
    <property type="match status" value="1"/>
</dbReference>
<proteinExistence type="predicted"/>
<name>A0ABM9DCI7_9BACT</name>
<keyword evidence="3" id="KW-1185">Reference proteome</keyword>
<dbReference type="RefSeq" id="WP_305732832.1">
    <property type="nucleotide sequence ID" value="NZ_OW150024.1"/>
</dbReference>
<reference evidence="2 3" key="1">
    <citation type="submission" date="2022-03" db="EMBL/GenBank/DDBJ databases">
        <authorList>
            <person name="Koch H."/>
        </authorList>
    </citation>
    <scope>NUCLEOTIDE SEQUENCE [LARGE SCALE GENOMIC DNA]</scope>
    <source>
        <strain evidence="2 3">G1</strain>
    </source>
</reference>
<evidence type="ECO:0000259" key="1">
    <source>
        <dbReference type="PROSITE" id="PS51742"/>
    </source>
</evidence>